<evidence type="ECO:0000313" key="2">
    <source>
        <dbReference type="EMBL" id="QHT26867.1"/>
    </source>
</evidence>
<feature type="region of interest" description="Disordered" evidence="1">
    <location>
        <begin position="294"/>
        <end position="332"/>
    </location>
</feature>
<reference evidence="2" key="1">
    <citation type="journal article" date="2020" name="Nature">
        <title>Giant virus diversity and host interactions through global metagenomics.</title>
        <authorList>
            <person name="Schulz F."/>
            <person name="Roux S."/>
            <person name="Paez-Espino D."/>
            <person name="Jungbluth S."/>
            <person name="Walsh D.A."/>
            <person name="Denef V.J."/>
            <person name="McMahon K.D."/>
            <person name="Konstantinidis K.T."/>
            <person name="Eloe-Fadrosh E.A."/>
            <person name="Kyrpides N.C."/>
            <person name="Woyke T."/>
        </authorList>
    </citation>
    <scope>NUCLEOTIDE SEQUENCE</scope>
    <source>
        <strain evidence="2">GVMAG-M-3300023179-2</strain>
    </source>
</reference>
<accession>A0A6C0ECG6</accession>
<name>A0A6C0ECG6_9ZZZZ</name>
<sequence length="332" mass="38302">MLRNIARTVKTKTDRAVSTVNVRTRGVTSTFTGQGGDLWSQYFKNRYNELFEHMVDISSITKLDDIFLTYGDQQQLDIIEPGKVLKIENYNQNKITQIEIFINICIDYVNEIEHFVNDCNIQLNCMRKILVYNHIEKSTDEQKKTSHLDKNQIKKEICNRYPNIKDKEYFNTSILDAKRYLYNNTIAIYKQLYDLIKKIFFDKGSSIEKPNNPTICKSFNLITSLIDNLSLKIDSSEQFTYYGMLSSTTKSRETANQTEYSLYSKSNNTLNKKMNELFKAIDPNFRLVPVVIKPPDSPVQKLDRSSAGIDDERSIPQPNASVRSAATEVGDT</sequence>
<evidence type="ECO:0000256" key="1">
    <source>
        <dbReference type="SAM" id="MobiDB-lite"/>
    </source>
</evidence>
<dbReference type="AlphaFoldDB" id="A0A6C0ECG6"/>
<protein>
    <submittedName>
        <fullName evidence="2">Uncharacterized protein</fullName>
    </submittedName>
</protein>
<proteinExistence type="predicted"/>
<dbReference type="EMBL" id="MN739803">
    <property type="protein sequence ID" value="QHT26867.1"/>
    <property type="molecule type" value="Genomic_DNA"/>
</dbReference>
<organism evidence="2">
    <name type="scientific">viral metagenome</name>
    <dbReference type="NCBI Taxonomy" id="1070528"/>
    <lineage>
        <taxon>unclassified sequences</taxon>
        <taxon>metagenomes</taxon>
        <taxon>organismal metagenomes</taxon>
    </lineage>
</organism>